<evidence type="ECO:0000313" key="2">
    <source>
        <dbReference type="Proteomes" id="UP001162992"/>
    </source>
</evidence>
<accession>A0ACC2E8R7</accession>
<organism evidence="1 2">
    <name type="scientific">Diphasiastrum complanatum</name>
    <name type="common">Issler's clubmoss</name>
    <name type="synonym">Lycopodium complanatum</name>
    <dbReference type="NCBI Taxonomy" id="34168"/>
    <lineage>
        <taxon>Eukaryota</taxon>
        <taxon>Viridiplantae</taxon>
        <taxon>Streptophyta</taxon>
        <taxon>Embryophyta</taxon>
        <taxon>Tracheophyta</taxon>
        <taxon>Lycopodiopsida</taxon>
        <taxon>Lycopodiales</taxon>
        <taxon>Lycopodiaceae</taxon>
        <taxon>Lycopodioideae</taxon>
        <taxon>Diphasiastrum</taxon>
    </lineage>
</organism>
<dbReference type="Proteomes" id="UP001162992">
    <property type="component" value="Chromosome 3"/>
</dbReference>
<comment type="caution">
    <text evidence="1">The sequence shown here is derived from an EMBL/GenBank/DDBJ whole genome shotgun (WGS) entry which is preliminary data.</text>
</comment>
<reference evidence="2" key="1">
    <citation type="journal article" date="2024" name="Proc. Natl. Acad. Sci. U.S.A.">
        <title>Extraordinary preservation of gene collinearity over three hundred million years revealed in homosporous lycophytes.</title>
        <authorList>
            <person name="Li C."/>
            <person name="Wickell D."/>
            <person name="Kuo L.Y."/>
            <person name="Chen X."/>
            <person name="Nie B."/>
            <person name="Liao X."/>
            <person name="Peng D."/>
            <person name="Ji J."/>
            <person name="Jenkins J."/>
            <person name="Williams M."/>
            <person name="Shu S."/>
            <person name="Plott C."/>
            <person name="Barry K."/>
            <person name="Rajasekar S."/>
            <person name="Grimwood J."/>
            <person name="Han X."/>
            <person name="Sun S."/>
            <person name="Hou Z."/>
            <person name="He W."/>
            <person name="Dai G."/>
            <person name="Sun C."/>
            <person name="Schmutz J."/>
            <person name="Leebens-Mack J.H."/>
            <person name="Li F.W."/>
            <person name="Wang L."/>
        </authorList>
    </citation>
    <scope>NUCLEOTIDE SEQUENCE [LARGE SCALE GENOMIC DNA]</scope>
    <source>
        <strain evidence="2">cv. PW_Plant_1</strain>
    </source>
</reference>
<gene>
    <name evidence="1" type="ORF">O6H91_03G093400</name>
</gene>
<evidence type="ECO:0000313" key="1">
    <source>
        <dbReference type="EMBL" id="KAJ7563023.1"/>
    </source>
</evidence>
<name>A0ACC2E8R7_DIPCM</name>
<keyword evidence="2" id="KW-1185">Reference proteome</keyword>
<dbReference type="EMBL" id="CM055094">
    <property type="protein sequence ID" value="KAJ7563023.1"/>
    <property type="molecule type" value="Genomic_DNA"/>
</dbReference>
<protein>
    <submittedName>
        <fullName evidence="1">Uncharacterized protein</fullName>
    </submittedName>
</protein>
<sequence length="314" mass="35864">MNDLLTKTFTEVKARSYVDLKRDNLPDLEAGGETEMTAVGGMEHNLAGFFEEVDEMKKGMEKIKQLLVRLQAANDESKTVTKAQAMKALRTRMDIDVEEVLKLAKSTKDKLEALDKSNKANRKLPGCEEGTPTDRTRISITNTLRKRLKDLMGDFQILRQKMMGEYRETIERRYYTITGQQPDENTIEQIIETGESENFLQKAIQEQGRGQIIDTIKEIQERHDAVMEIEKNLLELHQIFLDMAVLVEGQGEHLDDIEQQVYRASAYVGMGATHLHYAKKNQRSSRKWLCIGIILLLILMILIIVPIVASLKKA</sequence>
<proteinExistence type="predicted"/>